<keyword evidence="1" id="KW-0812">Transmembrane</keyword>
<dbReference type="AlphaFoldDB" id="M0ITR5"/>
<sequence>MAMSIWVDIARLSVGLSAAFLVVMLGIWGRNYLTFRSKHALGLLVFGFFLLVQSLFTLYYYLVDPTLSVWFATQMPAVAWRVLMGIHVLQAVALGILLWITWD</sequence>
<dbReference type="InterPro" id="IPR058349">
    <property type="entry name" value="DUF8036"/>
</dbReference>
<proteinExistence type="predicted"/>
<evidence type="ECO:0000313" key="3">
    <source>
        <dbReference type="Proteomes" id="UP000011550"/>
    </source>
</evidence>
<keyword evidence="1" id="KW-0472">Membrane</keyword>
<dbReference type="Pfam" id="PF26119">
    <property type="entry name" value="DUF8036"/>
    <property type="match status" value="1"/>
</dbReference>
<evidence type="ECO:0000256" key="1">
    <source>
        <dbReference type="SAM" id="Phobius"/>
    </source>
</evidence>
<dbReference type="Proteomes" id="UP000011550">
    <property type="component" value="Unassembled WGS sequence"/>
</dbReference>
<gene>
    <name evidence="2" type="ORF">C440_00920</name>
</gene>
<evidence type="ECO:0000313" key="2">
    <source>
        <dbReference type="EMBL" id="ELZ98874.1"/>
    </source>
</evidence>
<keyword evidence="1" id="KW-1133">Transmembrane helix</keyword>
<dbReference type="PATRIC" id="fig|662479.7.peg.189"/>
<protein>
    <submittedName>
        <fullName evidence="2">Uncharacterized protein</fullName>
    </submittedName>
</protein>
<feature type="transmembrane region" description="Helical" evidence="1">
    <location>
        <begin position="82"/>
        <end position="102"/>
    </location>
</feature>
<dbReference type="EMBL" id="AOLN01000001">
    <property type="protein sequence ID" value="ELZ98874.1"/>
    <property type="molecule type" value="Genomic_DNA"/>
</dbReference>
<name>M0ITR5_9EURY</name>
<accession>M0ITR5</accession>
<comment type="caution">
    <text evidence="2">The sequence shown here is derived from an EMBL/GenBank/DDBJ whole genome shotgun (WGS) entry which is preliminary data.</text>
</comment>
<keyword evidence="3" id="KW-1185">Reference proteome</keyword>
<organism evidence="2 3">
    <name type="scientific">Haloferax mucosum ATCC BAA-1512</name>
    <dbReference type="NCBI Taxonomy" id="662479"/>
    <lineage>
        <taxon>Archaea</taxon>
        <taxon>Methanobacteriati</taxon>
        <taxon>Methanobacteriota</taxon>
        <taxon>Stenosarchaea group</taxon>
        <taxon>Halobacteria</taxon>
        <taxon>Halobacteriales</taxon>
        <taxon>Haloferacaceae</taxon>
        <taxon>Haloferax</taxon>
    </lineage>
</organism>
<feature type="transmembrane region" description="Helical" evidence="1">
    <location>
        <begin position="12"/>
        <end position="29"/>
    </location>
</feature>
<feature type="transmembrane region" description="Helical" evidence="1">
    <location>
        <begin position="41"/>
        <end position="62"/>
    </location>
</feature>
<reference evidence="2 3" key="1">
    <citation type="journal article" date="2014" name="PLoS Genet.">
        <title>Phylogenetically driven sequencing of extremely halophilic archaea reveals strategies for static and dynamic osmo-response.</title>
        <authorList>
            <person name="Becker E.A."/>
            <person name="Seitzer P.M."/>
            <person name="Tritt A."/>
            <person name="Larsen D."/>
            <person name="Krusor M."/>
            <person name="Yao A.I."/>
            <person name="Wu D."/>
            <person name="Madern D."/>
            <person name="Eisen J.A."/>
            <person name="Darling A.E."/>
            <person name="Facciotti M.T."/>
        </authorList>
    </citation>
    <scope>NUCLEOTIDE SEQUENCE [LARGE SCALE GENOMIC DNA]</scope>
    <source>
        <strain evidence="2 3">ATCC BAA-1512</strain>
    </source>
</reference>